<evidence type="ECO:0000313" key="5">
    <source>
        <dbReference type="Proteomes" id="UP000294919"/>
    </source>
</evidence>
<gene>
    <name evidence="4" type="ORF">EV214_1125</name>
</gene>
<keyword evidence="1 3" id="KW-0547">Nucleotide-binding</keyword>
<dbReference type="CDD" id="cd11740">
    <property type="entry name" value="YajQ_like"/>
    <property type="match status" value="1"/>
</dbReference>
<evidence type="ECO:0000313" key="4">
    <source>
        <dbReference type="EMBL" id="TCO74530.1"/>
    </source>
</evidence>
<dbReference type="RefSeq" id="WP_132245217.1">
    <property type="nucleotide sequence ID" value="NZ_SLWV01000012.1"/>
</dbReference>
<dbReference type="Pfam" id="PF04461">
    <property type="entry name" value="YajQ"/>
    <property type="match status" value="1"/>
</dbReference>
<dbReference type="PANTHER" id="PTHR30476">
    <property type="entry name" value="UPF0234 PROTEIN YAJQ"/>
    <property type="match status" value="1"/>
</dbReference>
<name>A0A4V2SB84_9FIRM</name>
<evidence type="ECO:0000256" key="1">
    <source>
        <dbReference type="ARBA" id="ARBA00022741"/>
    </source>
</evidence>
<dbReference type="OrthoDB" id="9801447at2"/>
<dbReference type="EMBL" id="SLWV01000012">
    <property type="protein sequence ID" value="TCO74530.1"/>
    <property type="molecule type" value="Genomic_DNA"/>
</dbReference>
<accession>A0A4V2SB84</accession>
<dbReference type="NCBIfam" id="NF003819">
    <property type="entry name" value="PRK05412.1"/>
    <property type="match status" value="1"/>
</dbReference>
<dbReference type="SUPFAM" id="SSF89963">
    <property type="entry name" value="YajQ-like"/>
    <property type="match status" value="2"/>
</dbReference>
<dbReference type="PANTHER" id="PTHR30476:SF0">
    <property type="entry name" value="UPF0234 PROTEIN YAJQ"/>
    <property type="match status" value="1"/>
</dbReference>
<sequence length="163" mass="18775">MASNCSFDVVSEVNLQEVENAVNQAKKEIAQRYDFKGSKAEIKWDKEDIKILAEDDFRVKSIIDVLQDKMVKRSVSIKSLKYEKMDTSGGMVRQVIKIQMGISKEKSKEIISAIKESKLKIQAQIMDDKVRITSKKIDSLQEVMQMLKEKDFDVALQFTNYRS</sequence>
<reference evidence="4 5" key="1">
    <citation type="submission" date="2019-03" db="EMBL/GenBank/DDBJ databases">
        <title>Genomic Encyclopedia of Type Strains, Phase IV (KMG-IV): sequencing the most valuable type-strain genomes for metagenomic binning, comparative biology and taxonomic classification.</title>
        <authorList>
            <person name="Goeker M."/>
        </authorList>
    </citation>
    <scope>NUCLEOTIDE SEQUENCE [LARGE SCALE GENOMIC DNA]</scope>
    <source>
        <strain evidence="4 5">DSM 102940</strain>
    </source>
</reference>
<comment type="function">
    <text evidence="3">Nucleotide-binding protein.</text>
</comment>
<dbReference type="InterPro" id="IPR036183">
    <property type="entry name" value="YajQ-like_sf"/>
</dbReference>
<proteinExistence type="inferred from homology"/>
<comment type="similarity">
    <text evidence="2 3">Belongs to the YajQ family.</text>
</comment>
<keyword evidence="5" id="KW-1185">Reference proteome</keyword>
<evidence type="ECO:0000256" key="3">
    <source>
        <dbReference type="HAMAP-Rule" id="MF_00632"/>
    </source>
</evidence>
<dbReference type="Gene3D" id="3.30.70.990">
    <property type="entry name" value="YajQ-like, domain 2"/>
    <property type="match status" value="1"/>
</dbReference>
<dbReference type="InterPro" id="IPR007551">
    <property type="entry name" value="YajQ/Smlt4090-like"/>
</dbReference>
<comment type="caution">
    <text evidence="4">The sequence shown here is derived from an EMBL/GenBank/DDBJ whole genome shotgun (WGS) entry which is preliminary data.</text>
</comment>
<dbReference type="HAMAP" id="MF_00632">
    <property type="entry name" value="UPF0234"/>
    <property type="match status" value="1"/>
</dbReference>
<dbReference type="Proteomes" id="UP000294919">
    <property type="component" value="Unassembled WGS sequence"/>
</dbReference>
<organism evidence="4 5">
    <name type="scientific">Marinisporobacter balticus</name>
    <dbReference type="NCBI Taxonomy" id="2018667"/>
    <lineage>
        <taxon>Bacteria</taxon>
        <taxon>Bacillati</taxon>
        <taxon>Bacillota</taxon>
        <taxon>Clostridia</taxon>
        <taxon>Peptostreptococcales</taxon>
        <taxon>Thermotaleaceae</taxon>
        <taxon>Marinisporobacter</taxon>
    </lineage>
</organism>
<dbReference type="InterPro" id="IPR035571">
    <property type="entry name" value="UPF0234-like_C"/>
</dbReference>
<protein>
    <recommendedName>
        <fullName evidence="3">Nucleotide-binding protein EV214_1125</fullName>
    </recommendedName>
</protein>
<dbReference type="Gene3D" id="3.30.70.860">
    <property type="match status" value="1"/>
</dbReference>
<dbReference type="GO" id="GO:0000166">
    <property type="term" value="F:nucleotide binding"/>
    <property type="evidence" value="ECO:0007669"/>
    <property type="project" value="UniProtKB-UniRule"/>
</dbReference>
<dbReference type="GO" id="GO:0005829">
    <property type="term" value="C:cytosol"/>
    <property type="evidence" value="ECO:0007669"/>
    <property type="project" value="TreeGrafter"/>
</dbReference>
<dbReference type="AlphaFoldDB" id="A0A4V2SB84"/>
<dbReference type="InterPro" id="IPR035570">
    <property type="entry name" value="UPF0234_N"/>
</dbReference>
<evidence type="ECO:0000256" key="2">
    <source>
        <dbReference type="ARBA" id="ARBA00093450"/>
    </source>
</evidence>